<dbReference type="InterPro" id="IPR013249">
    <property type="entry name" value="RNA_pol_sigma70_r4_t2"/>
</dbReference>
<evidence type="ECO:0000256" key="1">
    <source>
        <dbReference type="ARBA" id="ARBA00010641"/>
    </source>
</evidence>
<evidence type="ECO:0000313" key="9">
    <source>
        <dbReference type="Proteomes" id="UP001596024"/>
    </source>
</evidence>
<reference evidence="9" key="1">
    <citation type="journal article" date="2019" name="Int. J. Syst. Evol. Microbiol.">
        <title>The Global Catalogue of Microorganisms (GCM) 10K type strain sequencing project: providing services to taxonomists for standard genome sequencing and annotation.</title>
        <authorList>
            <consortium name="The Broad Institute Genomics Platform"/>
            <consortium name="The Broad Institute Genome Sequencing Center for Infectious Disease"/>
            <person name="Wu L."/>
            <person name="Ma J."/>
        </authorList>
    </citation>
    <scope>NUCLEOTIDE SEQUENCE [LARGE SCALE GENOMIC DNA]</scope>
    <source>
        <strain evidence="9">CCUG 62981</strain>
    </source>
</reference>
<name>A0ABV9NEW0_9PROT</name>
<keyword evidence="3" id="KW-0731">Sigma factor</keyword>
<dbReference type="SUPFAM" id="SSF88946">
    <property type="entry name" value="Sigma2 domain of RNA polymerase sigma factors"/>
    <property type="match status" value="1"/>
</dbReference>
<dbReference type="SUPFAM" id="SSF88659">
    <property type="entry name" value="Sigma3 and sigma4 domains of RNA polymerase sigma factors"/>
    <property type="match status" value="1"/>
</dbReference>
<dbReference type="Proteomes" id="UP001596024">
    <property type="component" value="Unassembled WGS sequence"/>
</dbReference>
<evidence type="ECO:0000256" key="6">
    <source>
        <dbReference type="SAM" id="MobiDB-lite"/>
    </source>
</evidence>
<dbReference type="InterPro" id="IPR013324">
    <property type="entry name" value="RNA_pol_sigma_r3/r4-like"/>
</dbReference>
<dbReference type="InterPro" id="IPR036388">
    <property type="entry name" value="WH-like_DNA-bd_sf"/>
</dbReference>
<accession>A0ABV9NEW0</accession>
<dbReference type="NCBIfam" id="TIGR02937">
    <property type="entry name" value="sigma70-ECF"/>
    <property type="match status" value="1"/>
</dbReference>
<gene>
    <name evidence="8" type="ORF">ACFPB0_12370</name>
</gene>
<dbReference type="InterPro" id="IPR013325">
    <property type="entry name" value="RNA_pol_sigma_r2"/>
</dbReference>
<keyword evidence="4" id="KW-0238">DNA-binding</keyword>
<comment type="caution">
    <text evidence="8">The sequence shown here is derived from an EMBL/GenBank/DDBJ whole genome shotgun (WGS) entry which is preliminary data.</text>
</comment>
<evidence type="ECO:0000259" key="7">
    <source>
        <dbReference type="Pfam" id="PF08281"/>
    </source>
</evidence>
<evidence type="ECO:0000256" key="2">
    <source>
        <dbReference type="ARBA" id="ARBA00023015"/>
    </source>
</evidence>
<protein>
    <submittedName>
        <fullName evidence="8">RNA polymerase sigma factor</fullName>
    </submittedName>
</protein>
<feature type="compositionally biased region" description="Low complexity" evidence="6">
    <location>
        <begin position="10"/>
        <end position="48"/>
    </location>
</feature>
<proteinExistence type="inferred from homology"/>
<sequence>MSGAFRTGEAGAPDAGAAADMRPAAGARLSRPDAPSGPGEGRAAGAAPDGDDRPLAALYRDQYAHFLRFAAIRTGSESDAQDIVQDAFLDIGRAYPDKPADELRKLLFTAIRNKSANLAAAARSRAARRSVDIGSVQDVLPETGAPNAEQNVIDRELVSLVDEIVGGMKPRRRRILHLHRLDGLTYDEIADQLGISPSSVKYNLAQAVATLARQLKRRIRD</sequence>
<dbReference type="PANTHER" id="PTHR43133">
    <property type="entry name" value="RNA POLYMERASE ECF-TYPE SIGMA FACTO"/>
    <property type="match status" value="1"/>
</dbReference>
<dbReference type="Gene3D" id="1.10.10.10">
    <property type="entry name" value="Winged helix-like DNA-binding domain superfamily/Winged helix DNA-binding domain"/>
    <property type="match status" value="1"/>
</dbReference>
<organism evidence="8 9">
    <name type="scientific">Glycocaulis abyssi</name>
    <dbReference type="NCBI Taxonomy" id="1433403"/>
    <lineage>
        <taxon>Bacteria</taxon>
        <taxon>Pseudomonadati</taxon>
        <taxon>Pseudomonadota</taxon>
        <taxon>Alphaproteobacteria</taxon>
        <taxon>Maricaulales</taxon>
        <taxon>Maricaulaceae</taxon>
        <taxon>Glycocaulis</taxon>
    </lineage>
</organism>
<feature type="domain" description="RNA polymerase sigma factor 70 region 4 type 2" evidence="7">
    <location>
        <begin position="161"/>
        <end position="211"/>
    </location>
</feature>
<dbReference type="Gene3D" id="1.10.1740.10">
    <property type="match status" value="1"/>
</dbReference>
<dbReference type="RefSeq" id="WP_371395237.1">
    <property type="nucleotide sequence ID" value="NZ_CP163422.1"/>
</dbReference>
<feature type="region of interest" description="Disordered" evidence="6">
    <location>
        <begin position="1"/>
        <end position="52"/>
    </location>
</feature>
<dbReference type="EMBL" id="JBHSGQ010000007">
    <property type="protein sequence ID" value="MFC4726089.1"/>
    <property type="molecule type" value="Genomic_DNA"/>
</dbReference>
<evidence type="ECO:0000256" key="3">
    <source>
        <dbReference type="ARBA" id="ARBA00023082"/>
    </source>
</evidence>
<dbReference type="Pfam" id="PF08281">
    <property type="entry name" value="Sigma70_r4_2"/>
    <property type="match status" value="1"/>
</dbReference>
<evidence type="ECO:0000256" key="5">
    <source>
        <dbReference type="ARBA" id="ARBA00023163"/>
    </source>
</evidence>
<dbReference type="PANTHER" id="PTHR43133:SF8">
    <property type="entry name" value="RNA POLYMERASE SIGMA FACTOR HI_1459-RELATED"/>
    <property type="match status" value="1"/>
</dbReference>
<keyword evidence="5" id="KW-0804">Transcription</keyword>
<evidence type="ECO:0000313" key="8">
    <source>
        <dbReference type="EMBL" id="MFC4726089.1"/>
    </source>
</evidence>
<comment type="similarity">
    <text evidence="1">Belongs to the sigma-70 factor family. ECF subfamily.</text>
</comment>
<evidence type="ECO:0000256" key="4">
    <source>
        <dbReference type="ARBA" id="ARBA00023125"/>
    </source>
</evidence>
<keyword evidence="2" id="KW-0805">Transcription regulation</keyword>
<dbReference type="InterPro" id="IPR039425">
    <property type="entry name" value="RNA_pol_sigma-70-like"/>
</dbReference>
<dbReference type="InterPro" id="IPR014284">
    <property type="entry name" value="RNA_pol_sigma-70_dom"/>
</dbReference>
<keyword evidence="9" id="KW-1185">Reference proteome</keyword>